<accession>A0A6A5C0G7</accession>
<dbReference type="GeneID" id="68120721"/>
<dbReference type="VEuPathDB" id="AmoebaDB:FDP41_013506"/>
<gene>
    <name evidence="1" type="ORF">FDP41_013506</name>
</gene>
<name>A0A6A5C0G7_NAEFO</name>
<evidence type="ECO:0000313" key="2">
    <source>
        <dbReference type="Proteomes" id="UP000444721"/>
    </source>
</evidence>
<keyword evidence="2" id="KW-1185">Reference proteome</keyword>
<organism evidence="1 2">
    <name type="scientific">Naegleria fowleri</name>
    <name type="common">Brain eating amoeba</name>
    <dbReference type="NCBI Taxonomy" id="5763"/>
    <lineage>
        <taxon>Eukaryota</taxon>
        <taxon>Discoba</taxon>
        <taxon>Heterolobosea</taxon>
        <taxon>Tetramitia</taxon>
        <taxon>Eutetramitia</taxon>
        <taxon>Vahlkampfiidae</taxon>
        <taxon>Naegleria</taxon>
    </lineage>
</organism>
<proteinExistence type="predicted"/>
<protein>
    <submittedName>
        <fullName evidence="1">Uncharacterized protein</fullName>
    </submittedName>
</protein>
<dbReference type="VEuPathDB" id="AmoebaDB:NfTy_028420"/>
<comment type="caution">
    <text evidence="1">The sequence shown here is derived from an EMBL/GenBank/DDBJ whole genome shotgun (WGS) entry which is preliminary data.</text>
</comment>
<dbReference type="Proteomes" id="UP000444721">
    <property type="component" value="Unassembled WGS sequence"/>
</dbReference>
<dbReference type="OrthoDB" id="302966at2759"/>
<dbReference type="RefSeq" id="XP_044565005.1">
    <property type="nucleotide sequence ID" value="XM_044704144.1"/>
</dbReference>
<sequence length="353" mass="41824">MFMEASQNEVAYKPKPLKSGTQTRYLWTDAFAVCNFLTLFIETQQDKYLKQAKALIDEVHNVLGKDRQLQRRLGNATDDRPTLGGLRIGKKYNEDHDDGDGQYFHYLTKWMFALNRMSLVTGEELYNRWAIEMAESMHDRFINRTSPHQLRMYWKISIDGSRPLVRSEGNLDPFDGYVTYKLLRNVHSLFNQSEKSDVLKTQIHEMERMVMKKYSNYSSHDPLDLGESLWISCWFSNEEWSQHIQNVALECLDELWTEKYFDSSSRRYRLAFREFGTSLGLQTIPTPRDEKWHQRVESIHDTWKDRIYERDHDITPVMYCSSIVPGVFKPNYCERYYQEHFGSKQSNVIANNP</sequence>
<reference evidence="1 2" key="1">
    <citation type="journal article" date="2019" name="Sci. Rep.">
        <title>Nanopore sequencing improves the draft genome of the human pathogenic amoeba Naegleria fowleri.</title>
        <authorList>
            <person name="Liechti N."/>
            <person name="Schurch N."/>
            <person name="Bruggmann R."/>
            <person name="Wittwer M."/>
        </authorList>
    </citation>
    <scope>NUCLEOTIDE SEQUENCE [LARGE SCALE GENOMIC DNA]</scope>
    <source>
        <strain evidence="1 2">ATCC 30894</strain>
    </source>
</reference>
<dbReference type="EMBL" id="VFQX01000019">
    <property type="protein sequence ID" value="KAF0980292.1"/>
    <property type="molecule type" value="Genomic_DNA"/>
</dbReference>
<dbReference type="OMA" id="AFGVVNF"/>
<evidence type="ECO:0000313" key="1">
    <source>
        <dbReference type="EMBL" id="KAF0980292.1"/>
    </source>
</evidence>
<dbReference type="SUPFAM" id="SSF48208">
    <property type="entry name" value="Six-hairpin glycosidases"/>
    <property type="match status" value="1"/>
</dbReference>
<dbReference type="GO" id="GO:0005975">
    <property type="term" value="P:carbohydrate metabolic process"/>
    <property type="evidence" value="ECO:0007669"/>
    <property type="project" value="InterPro"/>
</dbReference>
<dbReference type="AlphaFoldDB" id="A0A6A5C0G7"/>
<dbReference type="InterPro" id="IPR008928">
    <property type="entry name" value="6-hairpin_glycosidase_sf"/>
</dbReference>